<dbReference type="OrthoDB" id="18193at2759"/>
<dbReference type="Gene3D" id="3.50.70.10">
    <property type="match status" value="1"/>
</dbReference>
<comment type="caution">
    <text evidence="6">The sequence shown here is derived from an EMBL/GenBank/DDBJ whole genome shotgun (WGS) entry which is preliminary data.</text>
</comment>
<evidence type="ECO:0000313" key="6">
    <source>
        <dbReference type="EMBL" id="OBA24803.1"/>
    </source>
</evidence>
<keyword evidence="7" id="KW-1185">Reference proteome</keyword>
<keyword evidence="4" id="KW-0496">Mitochondrion</keyword>
<dbReference type="InterPro" id="IPR016087">
    <property type="entry name" value="Chalcone_isomerase"/>
</dbReference>
<proteinExistence type="inferred from homology"/>
<protein>
    <recommendedName>
        <fullName evidence="5">Chalcone isomerase domain-containing protein</fullName>
    </recommendedName>
</protein>
<name>A0A1B7T7X0_9ASCO</name>
<dbReference type="InterPro" id="IPR016088">
    <property type="entry name" value="Chalcone_isomerase_3-sand"/>
</dbReference>
<comment type="subcellular location">
    <subcellularLocation>
        <location evidence="1">Mitochondrion</location>
    </subcellularLocation>
</comment>
<accession>A0A1B7T7X0</accession>
<evidence type="ECO:0000259" key="5">
    <source>
        <dbReference type="Pfam" id="PF16035"/>
    </source>
</evidence>
<organism evidence="6 7">
    <name type="scientific">Hanseniaspora valbyensis NRRL Y-1626</name>
    <dbReference type="NCBI Taxonomy" id="766949"/>
    <lineage>
        <taxon>Eukaryota</taxon>
        <taxon>Fungi</taxon>
        <taxon>Dikarya</taxon>
        <taxon>Ascomycota</taxon>
        <taxon>Saccharomycotina</taxon>
        <taxon>Saccharomycetes</taxon>
        <taxon>Saccharomycodales</taxon>
        <taxon>Saccharomycodaceae</taxon>
        <taxon>Hanseniaspora</taxon>
    </lineage>
</organism>
<evidence type="ECO:0000256" key="2">
    <source>
        <dbReference type="ARBA" id="ARBA00009111"/>
    </source>
</evidence>
<gene>
    <name evidence="6" type="ORF">HANVADRAFT_8438</name>
</gene>
<dbReference type="AlphaFoldDB" id="A0A1B7T7X0"/>
<dbReference type="SUPFAM" id="SSF54626">
    <property type="entry name" value="Chalcone isomerase"/>
    <property type="match status" value="1"/>
</dbReference>
<comment type="similarity">
    <text evidence="2">Belongs to the AIM18/AIM46 family.</text>
</comment>
<feature type="domain" description="Chalcone isomerase" evidence="5">
    <location>
        <begin position="79"/>
        <end position="229"/>
    </location>
</feature>
<keyword evidence="3" id="KW-0809">Transit peptide</keyword>
<dbReference type="GO" id="GO:0005739">
    <property type="term" value="C:mitochondrion"/>
    <property type="evidence" value="ECO:0007669"/>
    <property type="project" value="UniProtKB-SubCell"/>
</dbReference>
<dbReference type="EMBL" id="LXPE01000410">
    <property type="protein sequence ID" value="OBA24803.1"/>
    <property type="molecule type" value="Genomic_DNA"/>
</dbReference>
<evidence type="ECO:0000313" key="7">
    <source>
        <dbReference type="Proteomes" id="UP000092321"/>
    </source>
</evidence>
<dbReference type="Proteomes" id="UP000092321">
    <property type="component" value="Unassembled WGS sequence"/>
</dbReference>
<evidence type="ECO:0000256" key="4">
    <source>
        <dbReference type="ARBA" id="ARBA00023128"/>
    </source>
</evidence>
<evidence type="ECO:0000256" key="3">
    <source>
        <dbReference type="ARBA" id="ARBA00022946"/>
    </source>
</evidence>
<dbReference type="GO" id="GO:0016872">
    <property type="term" value="F:intramolecular lyase activity"/>
    <property type="evidence" value="ECO:0007669"/>
    <property type="project" value="InterPro"/>
</dbReference>
<dbReference type="Pfam" id="PF16035">
    <property type="entry name" value="Chalcone_2"/>
    <property type="match status" value="1"/>
</dbReference>
<evidence type="ECO:0000256" key="1">
    <source>
        <dbReference type="ARBA" id="ARBA00004173"/>
    </source>
</evidence>
<reference evidence="7" key="1">
    <citation type="journal article" date="2016" name="Proc. Natl. Acad. Sci. U.S.A.">
        <title>Comparative genomics of biotechnologically important yeasts.</title>
        <authorList>
            <person name="Riley R."/>
            <person name="Haridas S."/>
            <person name="Wolfe K.H."/>
            <person name="Lopes M.R."/>
            <person name="Hittinger C.T."/>
            <person name="Goeker M."/>
            <person name="Salamov A.A."/>
            <person name="Wisecaver J.H."/>
            <person name="Long T.M."/>
            <person name="Calvey C.H."/>
            <person name="Aerts A.L."/>
            <person name="Barry K.W."/>
            <person name="Choi C."/>
            <person name="Clum A."/>
            <person name="Coughlan A.Y."/>
            <person name="Deshpande S."/>
            <person name="Douglass A.P."/>
            <person name="Hanson S.J."/>
            <person name="Klenk H.-P."/>
            <person name="LaButti K.M."/>
            <person name="Lapidus A."/>
            <person name="Lindquist E.A."/>
            <person name="Lipzen A.M."/>
            <person name="Meier-Kolthoff J.P."/>
            <person name="Ohm R.A."/>
            <person name="Otillar R.P."/>
            <person name="Pangilinan J.L."/>
            <person name="Peng Y."/>
            <person name="Rokas A."/>
            <person name="Rosa C.A."/>
            <person name="Scheuner C."/>
            <person name="Sibirny A.A."/>
            <person name="Slot J.C."/>
            <person name="Stielow J.B."/>
            <person name="Sun H."/>
            <person name="Kurtzman C.P."/>
            <person name="Blackwell M."/>
            <person name="Grigoriev I.V."/>
            <person name="Jeffries T.W."/>
        </authorList>
    </citation>
    <scope>NUCLEOTIDE SEQUENCE [LARGE SCALE GENOMIC DNA]</scope>
    <source>
        <strain evidence="7">NRRL Y-1626</strain>
    </source>
</reference>
<sequence>MFFQGFRLNSKILKSLNSGYKFKLLSGAALATSFNFYYQNSYNAKIQNSIEPFIEHSVTVDKGVKDIETQLKFQDGTLWDLLAYSVRAVTFLKFRIYALSIYSTAESIGEIDAFFTTNSIQKVDLEESVIVDLLEKKKDIEFLARITPLRNTTFEHLREGMIRSAMSSKEAKLEPEAMVNAVKSFREEGMCRNGSVLVNDDLFLLKNKDNTVTIYHYDNKLQKYNFIGKSSI</sequence>
<dbReference type="InterPro" id="IPR036298">
    <property type="entry name" value="Chalcone_isomerase_sf"/>
</dbReference>